<accession>W7HUJ2</accession>
<dbReference type="FunFam" id="3.20.20.70:FF:000104">
    <property type="entry name" value="Thiamine biosynthetic bifunctional enzyme"/>
    <property type="match status" value="1"/>
</dbReference>
<dbReference type="SUPFAM" id="SSF51391">
    <property type="entry name" value="Thiamin phosphate synthase"/>
    <property type="match status" value="1"/>
</dbReference>
<evidence type="ECO:0000256" key="8">
    <source>
        <dbReference type="ARBA" id="ARBA00022741"/>
    </source>
</evidence>
<evidence type="ECO:0000256" key="3">
    <source>
        <dbReference type="ARBA" id="ARBA00003814"/>
    </source>
</evidence>
<evidence type="ECO:0000256" key="16">
    <source>
        <dbReference type="ARBA" id="ARBA00061146"/>
    </source>
</evidence>
<dbReference type="OrthoDB" id="4994at2759"/>
<keyword evidence="8" id="KW-0547">Nucleotide-binding</keyword>
<comment type="catalytic activity">
    <reaction evidence="1">
        <text>5-(2-hydroxyethyl)-4-methylthiazole + ATP = 4-methyl-5-(2-phosphooxyethyl)-thiazole + ADP + H(+)</text>
        <dbReference type="Rhea" id="RHEA:24212"/>
        <dbReference type="ChEBI" id="CHEBI:15378"/>
        <dbReference type="ChEBI" id="CHEBI:17957"/>
        <dbReference type="ChEBI" id="CHEBI:30616"/>
        <dbReference type="ChEBI" id="CHEBI:58296"/>
        <dbReference type="ChEBI" id="CHEBI:456216"/>
        <dbReference type="EC" id="2.7.1.50"/>
    </reaction>
</comment>
<dbReference type="InterPro" id="IPR000417">
    <property type="entry name" value="Hyethyz_kinase"/>
</dbReference>
<keyword evidence="21" id="KW-1185">Reference proteome</keyword>
<comment type="function">
    <text evidence="3">Condenses 4-methyl-5-(beta-hydroxyethyl)thiazole monophosphate (THZ-P) and 2-methyl-4-amino-5-hydroxymethyl pyrimidine pyrophosphate (HMP-PP) to form thiamine monophosphate (TMP).</text>
</comment>
<dbReference type="Pfam" id="PF02110">
    <property type="entry name" value="HK"/>
    <property type="match status" value="1"/>
</dbReference>
<dbReference type="UniPathway" id="UPA00060">
    <property type="reaction ID" value="UER00139"/>
</dbReference>
<dbReference type="GO" id="GO:0005737">
    <property type="term" value="C:cytoplasm"/>
    <property type="evidence" value="ECO:0007669"/>
    <property type="project" value="TreeGrafter"/>
</dbReference>
<feature type="domain" description="Thiamine phosphate synthase/TenI" evidence="19">
    <location>
        <begin position="60"/>
        <end position="253"/>
    </location>
</feature>
<keyword evidence="10" id="KW-0067">ATP-binding</keyword>
<feature type="compositionally biased region" description="Pro residues" evidence="18">
    <location>
        <begin position="29"/>
        <end position="47"/>
    </location>
</feature>
<keyword evidence="9" id="KW-0418">Kinase</keyword>
<organism evidence="20 21">
    <name type="scientific">Drechslerella stenobrocha 248</name>
    <dbReference type="NCBI Taxonomy" id="1043628"/>
    <lineage>
        <taxon>Eukaryota</taxon>
        <taxon>Fungi</taxon>
        <taxon>Dikarya</taxon>
        <taxon>Ascomycota</taxon>
        <taxon>Pezizomycotina</taxon>
        <taxon>Orbiliomycetes</taxon>
        <taxon>Orbiliales</taxon>
        <taxon>Orbiliaceae</taxon>
        <taxon>Drechslerella</taxon>
    </lineage>
</organism>
<comment type="pathway">
    <text evidence="5">Cofactor biosynthesis; thiamine diphosphate biosynthesis; thiamine phosphate from 4-amino-2-methyl-5-diphosphomethylpyrimidine and 4-methyl-5-(2-phosphoethyl)-thiazole: step 1/1.</text>
</comment>
<dbReference type="HAMAP" id="MF_00228">
    <property type="entry name" value="Thz_kinase"/>
    <property type="match status" value="1"/>
</dbReference>
<dbReference type="GO" id="GO:0000287">
    <property type="term" value="F:magnesium ion binding"/>
    <property type="evidence" value="ECO:0007669"/>
    <property type="project" value="InterPro"/>
</dbReference>
<dbReference type="GO" id="GO:0009228">
    <property type="term" value="P:thiamine biosynthetic process"/>
    <property type="evidence" value="ECO:0007669"/>
    <property type="project" value="UniProtKB-KW"/>
</dbReference>
<dbReference type="Proteomes" id="UP000024837">
    <property type="component" value="Unassembled WGS sequence"/>
</dbReference>
<keyword evidence="6" id="KW-0808">Transferase</keyword>
<evidence type="ECO:0000256" key="18">
    <source>
        <dbReference type="SAM" id="MobiDB-lite"/>
    </source>
</evidence>
<comment type="catalytic activity">
    <reaction evidence="15">
        <text>2-[(2R,5Z)-2-carboxy-4-methylthiazol-5(2H)-ylidene]ethyl phosphate + 4-amino-2-methyl-5-(diphosphooxymethyl)pyrimidine + 2 H(+) = thiamine phosphate + CO2 + diphosphate</text>
        <dbReference type="Rhea" id="RHEA:47844"/>
        <dbReference type="ChEBI" id="CHEBI:15378"/>
        <dbReference type="ChEBI" id="CHEBI:16526"/>
        <dbReference type="ChEBI" id="CHEBI:33019"/>
        <dbReference type="ChEBI" id="CHEBI:37575"/>
        <dbReference type="ChEBI" id="CHEBI:57841"/>
        <dbReference type="ChEBI" id="CHEBI:62899"/>
        <dbReference type="EC" id="2.5.1.3"/>
    </reaction>
</comment>
<comment type="similarity">
    <text evidence="17">In the N-terminal section; belongs to the thiamine-phosphate synthase family.</text>
</comment>
<reference evidence="20 21" key="1">
    <citation type="submission" date="2013-05" db="EMBL/GenBank/DDBJ databases">
        <title>Drechslerella stenobrocha genome reveals carnivorous origination and mechanical trapping mechanism of predatory fungi.</title>
        <authorList>
            <person name="Liu X."/>
            <person name="Zhang W."/>
            <person name="Liu K."/>
        </authorList>
    </citation>
    <scope>NUCLEOTIDE SEQUENCE [LARGE SCALE GENOMIC DNA]</scope>
    <source>
        <strain evidence="20 21">248</strain>
    </source>
</reference>
<evidence type="ECO:0000256" key="4">
    <source>
        <dbReference type="ARBA" id="ARBA00004868"/>
    </source>
</evidence>
<dbReference type="GO" id="GO:0009229">
    <property type="term" value="P:thiamine diphosphate biosynthetic process"/>
    <property type="evidence" value="ECO:0007669"/>
    <property type="project" value="UniProtKB-UniPathway"/>
</dbReference>
<evidence type="ECO:0000256" key="17">
    <source>
        <dbReference type="ARBA" id="ARBA00061283"/>
    </source>
</evidence>
<dbReference type="GO" id="GO:0004789">
    <property type="term" value="F:thiamine-phosphate diphosphorylase activity"/>
    <property type="evidence" value="ECO:0007669"/>
    <property type="project" value="UniProtKB-EC"/>
</dbReference>
<dbReference type="HOGENOM" id="CLU_019943_1_1_1"/>
<comment type="catalytic activity">
    <reaction evidence="13">
        <text>4-methyl-5-(2-phosphooxyethyl)-thiazole + 4-amino-2-methyl-5-(diphosphooxymethyl)pyrimidine + H(+) = thiamine phosphate + diphosphate</text>
        <dbReference type="Rhea" id="RHEA:22328"/>
        <dbReference type="ChEBI" id="CHEBI:15378"/>
        <dbReference type="ChEBI" id="CHEBI:33019"/>
        <dbReference type="ChEBI" id="CHEBI:37575"/>
        <dbReference type="ChEBI" id="CHEBI:57841"/>
        <dbReference type="ChEBI" id="CHEBI:58296"/>
        <dbReference type="EC" id="2.5.1.3"/>
    </reaction>
</comment>
<keyword evidence="11" id="KW-0460">Magnesium</keyword>
<dbReference type="PANTHER" id="PTHR20857:SF23">
    <property type="entry name" value="THIAMINE BIOSYNTHETIC BIFUNCTIONAL ENZYME"/>
    <property type="match status" value="1"/>
</dbReference>
<comment type="catalytic activity">
    <reaction evidence="14">
        <text>2-(2-carboxy-4-methylthiazol-5-yl)ethyl phosphate + 4-amino-2-methyl-5-(diphosphooxymethyl)pyrimidine + 2 H(+) = thiamine phosphate + CO2 + diphosphate</text>
        <dbReference type="Rhea" id="RHEA:47848"/>
        <dbReference type="ChEBI" id="CHEBI:15378"/>
        <dbReference type="ChEBI" id="CHEBI:16526"/>
        <dbReference type="ChEBI" id="CHEBI:33019"/>
        <dbReference type="ChEBI" id="CHEBI:37575"/>
        <dbReference type="ChEBI" id="CHEBI:57841"/>
        <dbReference type="ChEBI" id="CHEBI:62890"/>
        <dbReference type="EC" id="2.5.1.3"/>
    </reaction>
</comment>
<dbReference type="InterPro" id="IPR034291">
    <property type="entry name" value="TMP_synthase"/>
</dbReference>
<dbReference type="Gene3D" id="3.20.20.70">
    <property type="entry name" value="Aldolase class I"/>
    <property type="match status" value="1"/>
</dbReference>
<gene>
    <name evidence="20" type="ORF">DRE_03533</name>
</gene>
<sequence>MESEPVSPISEPDMATSIAMAMAPSSVPSTPPPQPHRQPPSSPPLPTPTILNSPPIDLSLYLVTSSSLLPPGRTLEATVEAAIKGGVTVVQLREKALDTRPFIDLARRIHAITKSYDVPLLINDRVDVALAVGCEGVHIGWDDMDYETARRLLGPTAIIGLSVSSLEQASLAAATTCDYIGVGPVLPTPTKPDASSPLFPSGVRDILASISNTRPLPAVAIGGISATNVQSIVYKSRPHAATPISGIAVVSAIIASDDPESASSDLLTRSRNPPPWAHPPPSQTRIFTDFYLPLILSHAVTTIRTIKEHKPLVHHITNAVVKPISANVTLAVGGSPIMSDVIDEVASLANISPYSGCLINMGTSTPADKALYAAAISENNQAGKPVVFDPVGAGATGMRRDIVTWMLREAGYVDVIKGNEGEIRTVAGQGVQMKGVDSTEAGNLEEMVAVVQEVANRERNIVILTGPVDILSDGTRTVLVRNGHPLQGLITGAGCALGSVLCAALAVSREDKLSSCLAGILAYNIAAERAVAGSRSTITGDVKGTRRPGSFAAAFLDELYEVTEMCLRGEETWTGAVNLEFR</sequence>
<evidence type="ECO:0000313" key="20">
    <source>
        <dbReference type="EMBL" id="EWC47164.1"/>
    </source>
</evidence>
<name>W7HUJ2_9PEZI</name>
<evidence type="ECO:0000256" key="10">
    <source>
        <dbReference type="ARBA" id="ARBA00022840"/>
    </source>
</evidence>
<evidence type="ECO:0000256" key="12">
    <source>
        <dbReference type="ARBA" id="ARBA00022977"/>
    </source>
</evidence>
<dbReference type="GO" id="GO:0005524">
    <property type="term" value="F:ATP binding"/>
    <property type="evidence" value="ECO:0007669"/>
    <property type="project" value="UniProtKB-KW"/>
</dbReference>
<feature type="region of interest" description="Disordered" evidence="18">
    <location>
        <begin position="1"/>
        <end position="50"/>
    </location>
</feature>
<evidence type="ECO:0000256" key="1">
    <source>
        <dbReference type="ARBA" id="ARBA00001771"/>
    </source>
</evidence>
<evidence type="ECO:0000256" key="5">
    <source>
        <dbReference type="ARBA" id="ARBA00005165"/>
    </source>
</evidence>
<dbReference type="GO" id="GO:0004417">
    <property type="term" value="F:hydroxyethylthiazole kinase activity"/>
    <property type="evidence" value="ECO:0007669"/>
    <property type="project" value="UniProtKB-EC"/>
</dbReference>
<comment type="cofactor">
    <cofactor evidence="2">
        <name>Mg(2+)</name>
        <dbReference type="ChEBI" id="CHEBI:18420"/>
    </cofactor>
</comment>
<dbReference type="InterPro" id="IPR022998">
    <property type="entry name" value="ThiamineP_synth_TenI"/>
</dbReference>
<dbReference type="Gene3D" id="3.40.1190.20">
    <property type="match status" value="1"/>
</dbReference>
<evidence type="ECO:0000259" key="19">
    <source>
        <dbReference type="Pfam" id="PF02581"/>
    </source>
</evidence>
<evidence type="ECO:0000256" key="2">
    <source>
        <dbReference type="ARBA" id="ARBA00001946"/>
    </source>
</evidence>
<dbReference type="InterPro" id="IPR013785">
    <property type="entry name" value="Aldolase_TIM"/>
</dbReference>
<dbReference type="NCBIfam" id="TIGR00693">
    <property type="entry name" value="thiE"/>
    <property type="match status" value="1"/>
</dbReference>
<dbReference type="InterPro" id="IPR036206">
    <property type="entry name" value="ThiamineP_synth_sf"/>
</dbReference>
<keyword evidence="7" id="KW-0479">Metal-binding</keyword>
<evidence type="ECO:0000313" key="21">
    <source>
        <dbReference type="Proteomes" id="UP000024837"/>
    </source>
</evidence>
<evidence type="ECO:0000256" key="15">
    <source>
        <dbReference type="ARBA" id="ARBA00047883"/>
    </source>
</evidence>
<evidence type="ECO:0000256" key="14">
    <source>
        <dbReference type="ARBA" id="ARBA00047851"/>
    </source>
</evidence>
<dbReference type="HAMAP" id="MF_00097">
    <property type="entry name" value="TMP_synthase"/>
    <property type="match status" value="1"/>
</dbReference>
<dbReference type="NCBIfam" id="TIGR00694">
    <property type="entry name" value="thiM"/>
    <property type="match status" value="1"/>
</dbReference>
<protein>
    <recommendedName>
        <fullName evidence="19">Thiamine phosphate synthase/TenI domain-containing protein</fullName>
    </recommendedName>
</protein>
<dbReference type="Pfam" id="PF02581">
    <property type="entry name" value="TMP-TENI"/>
    <property type="match status" value="1"/>
</dbReference>
<comment type="pathway">
    <text evidence="4">Cofactor biosynthesis; thiamine diphosphate biosynthesis; 4-methyl-5-(2-phosphoethyl)-thiazole from 5-(2-hydroxyethyl)-4-methylthiazole: step 1/1.</text>
</comment>
<keyword evidence="12" id="KW-0784">Thiamine biosynthesis</keyword>
<dbReference type="NCBIfam" id="NF006830">
    <property type="entry name" value="PRK09355.1"/>
    <property type="match status" value="1"/>
</dbReference>
<evidence type="ECO:0000256" key="9">
    <source>
        <dbReference type="ARBA" id="ARBA00022777"/>
    </source>
</evidence>
<dbReference type="PANTHER" id="PTHR20857">
    <property type="entry name" value="THIAMINE-PHOSPHATE PYROPHOSPHORYLASE"/>
    <property type="match status" value="1"/>
</dbReference>
<dbReference type="CDD" id="cd00564">
    <property type="entry name" value="TMP_TenI"/>
    <property type="match status" value="1"/>
</dbReference>
<evidence type="ECO:0000256" key="13">
    <source>
        <dbReference type="ARBA" id="ARBA00047334"/>
    </source>
</evidence>
<evidence type="ECO:0000256" key="11">
    <source>
        <dbReference type="ARBA" id="ARBA00022842"/>
    </source>
</evidence>
<dbReference type="PRINTS" id="PR01099">
    <property type="entry name" value="HYETHTZKNASE"/>
</dbReference>
<evidence type="ECO:0000256" key="7">
    <source>
        <dbReference type="ARBA" id="ARBA00022723"/>
    </source>
</evidence>
<proteinExistence type="inferred from homology"/>
<comment type="similarity">
    <text evidence="16">In the C-terminal section; belongs to the Thz kinase family.</text>
</comment>
<dbReference type="AlphaFoldDB" id="W7HUJ2"/>
<evidence type="ECO:0000256" key="6">
    <source>
        <dbReference type="ARBA" id="ARBA00022679"/>
    </source>
</evidence>
<dbReference type="InterPro" id="IPR029056">
    <property type="entry name" value="Ribokinase-like"/>
</dbReference>
<dbReference type="EMBL" id="KI966412">
    <property type="protein sequence ID" value="EWC47164.1"/>
    <property type="molecule type" value="Genomic_DNA"/>
</dbReference>
<dbReference type="CDD" id="cd01170">
    <property type="entry name" value="THZ_kinase"/>
    <property type="match status" value="1"/>
</dbReference>
<dbReference type="SUPFAM" id="SSF53613">
    <property type="entry name" value="Ribokinase-like"/>
    <property type="match status" value="1"/>
</dbReference>